<protein>
    <submittedName>
        <fullName evidence="2">Uncharacterized protein</fullName>
    </submittedName>
</protein>
<evidence type="ECO:0000313" key="2">
    <source>
        <dbReference type="EMBL" id="ORW22465.1"/>
    </source>
</evidence>
<dbReference type="STRING" id="1782.AWC18_06610"/>
<comment type="caution">
    <text evidence="2">The sequence shown here is derived from an EMBL/GenBank/DDBJ whole genome shotgun (WGS) entry which is preliminary data.</text>
</comment>
<evidence type="ECO:0000256" key="1">
    <source>
        <dbReference type="SAM" id="SignalP"/>
    </source>
</evidence>
<name>A0A1X1ZGR8_MYCNO</name>
<feature type="chain" id="PRO_5039383559" evidence="1">
    <location>
        <begin position="21"/>
        <end position="202"/>
    </location>
</feature>
<dbReference type="EMBL" id="LQPI01000033">
    <property type="protein sequence ID" value="ORW22465.1"/>
    <property type="molecule type" value="Genomic_DNA"/>
</dbReference>
<keyword evidence="3" id="KW-1185">Reference proteome</keyword>
<reference evidence="2 3" key="1">
    <citation type="submission" date="2016-01" db="EMBL/GenBank/DDBJ databases">
        <title>The new phylogeny of the genus Mycobacterium.</title>
        <authorList>
            <person name="Tarcisio F."/>
            <person name="Conor M."/>
            <person name="Antonella G."/>
            <person name="Elisabetta G."/>
            <person name="Giulia F.S."/>
            <person name="Sara T."/>
            <person name="Anna F."/>
            <person name="Clotilde B."/>
            <person name="Roberto B."/>
            <person name="Veronica D.S."/>
            <person name="Fabio R."/>
            <person name="Monica P."/>
            <person name="Olivier J."/>
            <person name="Enrico T."/>
            <person name="Nicola S."/>
        </authorList>
    </citation>
    <scope>NUCLEOTIDE SEQUENCE [LARGE SCALE GENOMIC DNA]</scope>
    <source>
        <strain evidence="2 3">DSM 44164</strain>
    </source>
</reference>
<feature type="signal peptide" evidence="1">
    <location>
        <begin position="1"/>
        <end position="20"/>
    </location>
</feature>
<evidence type="ECO:0000313" key="3">
    <source>
        <dbReference type="Proteomes" id="UP000193108"/>
    </source>
</evidence>
<sequence>MPSVAFAATALVAAGLTPLAAPPEISTRAVAAVSNEVALTANAVVDSYETLAGLAPFDISGIAEELNAADAVDLSELLPGSVDLSDVLPGTVDLSDVLPGAASAFDVPGAAEAFDIIGLINAEVAAAVGLFNRFISLPFTLYNDFSNVVTSLLNLDFGMAFSQAVTIPLDVVNYVLGLPGAVVNTVFNMLLVIPGEYLFNFG</sequence>
<organism evidence="2 3">
    <name type="scientific">Mycolicibacter nonchromogenicus</name>
    <name type="common">Mycobacterium nonchromogenicum</name>
    <dbReference type="NCBI Taxonomy" id="1782"/>
    <lineage>
        <taxon>Bacteria</taxon>
        <taxon>Bacillati</taxon>
        <taxon>Actinomycetota</taxon>
        <taxon>Actinomycetes</taxon>
        <taxon>Mycobacteriales</taxon>
        <taxon>Mycobacteriaceae</taxon>
        <taxon>Mycolicibacter</taxon>
    </lineage>
</organism>
<gene>
    <name evidence="2" type="ORF">AWC18_06610</name>
</gene>
<dbReference type="AlphaFoldDB" id="A0A1X1ZGR8"/>
<dbReference type="Proteomes" id="UP000193108">
    <property type="component" value="Unassembled WGS sequence"/>
</dbReference>
<proteinExistence type="predicted"/>
<keyword evidence="1" id="KW-0732">Signal</keyword>
<accession>A0A1X1ZGR8</accession>